<accession>A0A0N9S7I3</accession>
<proteinExistence type="predicted"/>
<reference evidence="1 2" key="1">
    <citation type="journal article" date="2016" name="Genome Announc.">
        <title>Genome Sequences of Pseudomonas oryzihabitans Phage POR1 and Pseudomonas aeruginosa Phage PAE1.</title>
        <authorList>
            <person name="Dyson Z.A."/>
            <person name="Seviour R.J."/>
            <person name="Tucci J."/>
            <person name="Petrovski S."/>
        </authorList>
    </citation>
    <scope>NUCLEOTIDE SEQUENCE [LARGE SCALE GENOMIC DNA]</scope>
</reference>
<keyword evidence="2" id="KW-1185">Reference proteome</keyword>
<dbReference type="Proteomes" id="UP000225954">
    <property type="component" value="Segment"/>
</dbReference>
<protein>
    <submittedName>
        <fullName evidence="1">Uncharacterized protein</fullName>
    </submittedName>
</protein>
<dbReference type="EMBL" id="KT716399">
    <property type="protein sequence ID" value="ALH46255.1"/>
    <property type="molecule type" value="Genomic_DNA"/>
</dbReference>
<evidence type="ECO:0000313" key="1">
    <source>
        <dbReference type="EMBL" id="ALH46255.1"/>
    </source>
</evidence>
<sequence>MAVEKLELNYSVKQPDRNVWDYWLSANVTNGCVRITTDVNSDSYGTFADLNKEQATRLRDWLNTAIEVL</sequence>
<evidence type="ECO:0000313" key="2">
    <source>
        <dbReference type="Proteomes" id="UP000225954"/>
    </source>
</evidence>
<organism evidence="1 2">
    <name type="scientific">Pseudomonas phage POR1</name>
    <dbReference type="NCBI Taxonomy" id="1718594"/>
    <lineage>
        <taxon>Viruses</taxon>
        <taxon>Duplodnaviria</taxon>
        <taxon>Heunggongvirae</taxon>
        <taxon>Uroviricota</taxon>
        <taxon>Caudoviricetes</taxon>
        <taxon>Porunavirus</taxon>
        <taxon>Porunavirus POR1</taxon>
    </lineage>
</organism>
<name>A0A0N9S7I3_9CAUD</name>
<gene>
    <name evidence="1" type="ORF">POR1_50</name>
</gene>